<feature type="compositionally biased region" description="Basic residues" evidence="1">
    <location>
        <begin position="79"/>
        <end position="101"/>
    </location>
</feature>
<feature type="region of interest" description="Disordered" evidence="1">
    <location>
        <begin position="79"/>
        <end position="107"/>
    </location>
</feature>
<reference evidence="2" key="1">
    <citation type="submission" date="2020-08" db="EMBL/GenBank/DDBJ databases">
        <title>Multicomponent nature underlies the extraordinary mechanical properties of spider dragline silk.</title>
        <authorList>
            <person name="Kono N."/>
            <person name="Nakamura H."/>
            <person name="Mori M."/>
            <person name="Yoshida Y."/>
            <person name="Ohtoshi R."/>
            <person name="Malay A.D."/>
            <person name="Moran D.A.P."/>
            <person name="Tomita M."/>
            <person name="Numata K."/>
            <person name="Arakawa K."/>
        </authorList>
    </citation>
    <scope>NUCLEOTIDE SEQUENCE</scope>
</reference>
<evidence type="ECO:0000313" key="3">
    <source>
        <dbReference type="Proteomes" id="UP000887159"/>
    </source>
</evidence>
<evidence type="ECO:0000313" key="2">
    <source>
        <dbReference type="EMBL" id="GFY04055.1"/>
    </source>
</evidence>
<comment type="caution">
    <text evidence="2">The sequence shown here is derived from an EMBL/GenBank/DDBJ whole genome shotgun (WGS) entry which is preliminary data.</text>
</comment>
<dbReference type="Proteomes" id="UP000887159">
    <property type="component" value="Unassembled WGS sequence"/>
</dbReference>
<gene>
    <name evidence="2" type="ORF">TNCV_1198331</name>
</gene>
<dbReference type="EMBL" id="BMAU01021243">
    <property type="protein sequence ID" value="GFY04055.1"/>
    <property type="molecule type" value="Genomic_DNA"/>
</dbReference>
<evidence type="ECO:0000256" key="1">
    <source>
        <dbReference type="SAM" id="MobiDB-lite"/>
    </source>
</evidence>
<dbReference type="AlphaFoldDB" id="A0A8X6VFE2"/>
<accession>A0A8X6VFE2</accession>
<keyword evidence="3" id="KW-1185">Reference proteome</keyword>
<name>A0A8X6VFE2_TRICX</name>
<proteinExistence type="predicted"/>
<organism evidence="2 3">
    <name type="scientific">Trichonephila clavipes</name>
    <name type="common">Golden silk orbweaver</name>
    <name type="synonym">Nephila clavipes</name>
    <dbReference type="NCBI Taxonomy" id="2585209"/>
    <lineage>
        <taxon>Eukaryota</taxon>
        <taxon>Metazoa</taxon>
        <taxon>Ecdysozoa</taxon>
        <taxon>Arthropoda</taxon>
        <taxon>Chelicerata</taxon>
        <taxon>Arachnida</taxon>
        <taxon>Araneae</taxon>
        <taxon>Araneomorphae</taxon>
        <taxon>Entelegynae</taxon>
        <taxon>Araneoidea</taxon>
        <taxon>Nephilidae</taxon>
        <taxon>Trichonephila</taxon>
    </lineage>
</organism>
<protein>
    <submittedName>
        <fullName evidence="2">Uncharacterized protein</fullName>
    </submittedName>
</protein>
<sequence length="142" mass="16782">MRWVKGEDRWEAPDYPQIVFPLQIGVEPSQIVQSPSWCSKLRLTTSLKIWRLTMMNFVDLDLMLLSIRRHNTYLILSRHRKPNGRSTKRRKMFENRKKRWQKSLETVDEKDSRSRILQRNPLSDPSASSQLAIFSPTADTVL</sequence>